<reference evidence="8 9" key="1">
    <citation type="journal article" date="2024" name="Chem. Sci.">
        <title>Discovery of megapolipeptins by genome mining of a Burkholderiales bacteria collection.</title>
        <authorList>
            <person name="Paulo B.S."/>
            <person name="Recchia M.J.J."/>
            <person name="Lee S."/>
            <person name="Fergusson C.H."/>
            <person name="Romanowski S.B."/>
            <person name="Hernandez A."/>
            <person name="Krull N."/>
            <person name="Liu D.Y."/>
            <person name="Cavanagh H."/>
            <person name="Bos A."/>
            <person name="Gray C.A."/>
            <person name="Murphy B.T."/>
            <person name="Linington R.G."/>
            <person name="Eustaquio A.S."/>
        </authorList>
    </citation>
    <scope>NUCLEOTIDE SEQUENCE [LARGE SCALE GENOMIC DNA]</scope>
    <source>
        <strain evidence="8 9">RL17-350-BIC-E</strain>
    </source>
</reference>
<evidence type="ECO:0000256" key="1">
    <source>
        <dbReference type="ARBA" id="ARBA00007913"/>
    </source>
</evidence>
<dbReference type="PROSITE" id="PS50011">
    <property type="entry name" value="PROTEIN_KINASE_DOM"/>
    <property type="match status" value="1"/>
</dbReference>
<feature type="compositionally biased region" description="Acidic residues" evidence="6">
    <location>
        <begin position="401"/>
        <end position="418"/>
    </location>
</feature>
<dbReference type="InterPro" id="IPR050534">
    <property type="entry name" value="Coronavir_polyprotein_1ab"/>
</dbReference>
<proteinExistence type="inferred from homology"/>
<dbReference type="InterPro" id="IPR008271">
    <property type="entry name" value="Ser/Thr_kinase_AS"/>
</dbReference>
<evidence type="ECO:0000256" key="6">
    <source>
        <dbReference type="SAM" id="MobiDB-lite"/>
    </source>
</evidence>
<comment type="similarity">
    <text evidence="1">Belongs to the DNA2/NAM7 helicase family.</text>
</comment>
<dbReference type="InterPro" id="IPR011009">
    <property type="entry name" value="Kinase-like_dom_sf"/>
</dbReference>
<dbReference type="PANTHER" id="PTHR43788">
    <property type="entry name" value="DNA2/NAM7 HELICASE FAMILY MEMBER"/>
    <property type="match status" value="1"/>
</dbReference>
<evidence type="ECO:0000259" key="7">
    <source>
        <dbReference type="PROSITE" id="PS50011"/>
    </source>
</evidence>
<dbReference type="PANTHER" id="PTHR43788:SF8">
    <property type="entry name" value="DNA-BINDING PROTEIN SMUBP-2"/>
    <property type="match status" value="1"/>
</dbReference>
<dbReference type="Gene3D" id="1.10.510.10">
    <property type="entry name" value="Transferase(Phosphotransferase) domain 1"/>
    <property type="match status" value="1"/>
</dbReference>
<evidence type="ECO:0000313" key="8">
    <source>
        <dbReference type="EMBL" id="MFM0721997.1"/>
    </source>
</evidence>
<name>A0ABW9ESD9_9BURK</name>
<dbReference type="CDD" id="cd18808">
    <property type="entry name" value="SF1_C_Upf1"/>
    <property type="match status" value="1"/>
</dbReference>
<dbReference type="InterPro" id="IPR047187">
    <property type="entry name" value="SF1_C_Upf1"/>
</dbReference>
<evidence type="ECO:0000256" key="5">
    <source>
        <dbReference type="ARBA" id="ARBA00022840"/>
    </source>
</evidence>
<dbReference type="Pfam" id="PF13086">
    <property type="entry name" value="AAA_11"/>
    <property type="match status" value="1"/>
</dbReference>
<dbReference type="SMART" id="SM00220">
    <property type="entry name" value="S_TKc"/>
    <property type="match status" value="1"/>
</dbReference>
<dbReference type="InterPro" id="IPR041679">
    <property type="entry name" value="DNA2/NAM7-like_C"/>
</dbReference>
<organism evidence="8 9">
    <name type="scientific">Paraburkholderia strydomiana</name>
    <dbReference type="NCBI Taxonomy" id="1245417"/>
    <lineage>
        <taxon>Bacteria</taxon>
        <taxon>Pseudomonadati</taxon>
        <taxon>Pseudomonadota</taxon>
        <taxon>Betaproteobacteria</taxon>
        <taxon>Burkholderiales</taxon>
        <taxon>Burkholderiaceae</taxon>
        <taxon>Paraburkholderia</taxon>
    </lineage>
</organism>
<feature type="compositionally biased region" description="Basic residues" evidence="6">
    <location>
        <begin position="1187"/>
        <end position="1197"/>
    </location>
</feature>
<dbReference type="Gene3D" id="3.40.50.300">
    <property type="entry name" value="P-loop containing nucleotide triphosphate hydrolases"/>
    <property type="match status" value="2"/>
</dbReference>
<keyword evidence="4" id="KW-0347">Helicase</keyword>
<dbReference type="SUPFAM" id="SSF52540">
    <property type="entry name" value="P-loop containing nucleoside triphosphate hydrolases"/>
    <property type="match status" value="1"/>
</dbReference>
<dbReference type="SUPFAM" id="SSF56112">
    <property type="entry name" value="Protein kinase-like (PK-like)"/>
    <property type="match status" value="1"/>
</dbReference>
<keyword evidence="2" id="KW-0547">Nucleotide-binding</keyword>
<feature type="region of interest" description="Disordered" evidence="6">
    <location>
        <begin position="1172"/>
        <end position="1197"/>
    </location>
</feature>
<keyword evidence="5" id="KW-0067">ATP-binding</keyword>
<dbReference type="InterPro" id="IPR027417">
    <property type="entry name" value="P-loop_NTPase"/>
</dbReference>
<evidence type="ECO:0000256" key="4">
    <source>
        <dbReference type="ARBA" id="ARBA00022806"/>
    </source>
</evidence>
<evidence type="ECO:0000256" key="2">
    <source>
        <dbReference type="ARBA" id="ARBA00022741"/>
    </source>
</evidence>
<gene>
    <name evidence="8" type="ORF">PQQ73_37560</name>
</gene>
<dbReference type="EMBL" id="JAQQCL010000072">
    <property type="protein sequence ID" value="MFM0721997.1"/>
    <property type="molecule type" value="Genomic_DNA"/>
</dbReference>
<sequence length="1197" mass="132276">MLETLNSALESKPSAADVLKGLERFRTVASQMKLMREYPVVEEIRDDAYIAMWRSVSEGKPVLVKMWKREGWGDQAREAPRLLAFLEQAEGMIIDRPAGCAGILRAIWLGDAVVLIQDFIESPNLAQSLSTSDLPWTEAQFGLAFLRSLVATVVSLHEKKIAHGDIKPENILVITEESPRPLLVDLLDFVHVDDGEKMSRAYAPMTGGRFERDCYATTCIVEEVVARTNIAAGGLEKLSEAILKIRTESPQNGTLLPLAEALDFILDTAIDNTAREITLSVCSTDTRPFLSDEGSLAFRVTSGGRQLRVRGAVEQLIFQLDGRRQAVSVRRESIDQKQIASIARWEFAAIAAEFTLAAADRDDFSDLEDVLSDKDIAEAWDAAYRLALNSEADRQASAGDDVNEDIEPPSEISTDELEEKISSQSAAGQLDVLALWRHLIDSEAEFVIEGEATGASAYKRQTQRHVVPFDLDSGTFDFGREDTVTVIRLDKGDRWTRIGQLDLTTSTANQLEIDVRKWGGKAGEGLVADGQRLRFESHFEVTSRSRRRDATMRLLAREGRCPDLIDVFDSRSADSVTKRSVAAEPSDLATRYGLNKVQAEALSNLLETRPVGLLQGPPGTGKTRFIGALVHFALTQGLARNVLVASQSHEAVNGAAEAVVKLFHEAGETPNLLRVGHESNVSDRLLAYHTEKVENLFKDRFRADQSVRLRLAGSVLGIPDDLVEQLIVLETLIRPVVERLEQIQDELSDSSADARESGLRQTLELLFEKLAHRFDIKDIVAADDLDDVAVDLAGQAGFTNAAKLEHFRDIANLARDFVGSVSTRERTFETFLAGTRQIVAGTCVGLGRASLGLTSTSFDLVIVDEAARCTASELAVPLQAGRWIVLVGDHCQLEPTHRPEVVKHVAKKISTTERQVVMSDFERVFSSGYGTAAGQTLTEQYRMLSPIGSIASEAFYGGTLTHGRTDPIIPKDCLPTTLDKPLVWLATDKFGELAHQNEPDNRKHAINNPIEAELIVDLIKEWDRHTKFREWVETQTEHAHAIGIICTYRAQCELVRQKLRSAFISDSMRSTIKIDTVDSYQGKENPVVILSLARNNSDGRIEAGTNTILEGFMSRPNRLNVAVSRAMDRLVLVGAMRGWRSTGPMGKVRKEFATQMDQGDAREIDAVAYRGLRETDTVQRSATPSGRSRRPMKGTSR</sequence>
<accession>A0ABW9ESD9</accession>
<dbReference type="PROSITE" id="PS00108">
    <property type="entry name" value="PROTEIN_KINASE_ST"/>
    <property type="match status" value="1"/>
</dbReference>
<keyword evidence="9" id="KW-1185">Reference proteome</keyword>
<feature type="domain" description="Protein kinase" evidence="7">
    <location>
        <begin position="38"/>
        <end position="339"/>
    </location>
</feature>
<feature type="region of interest" description="Disordered" evidence="6">
    <location>
        <begin position="395"/>
        <end position="420"/>
    </location>
</feature>
<dbReference type="Proteomes" id="UP001629392">
    <property type="component" value="Unassembled WGS sequence"/>
</dbReference>
<dbReference type="InterPro" id="IPR000719">
    <property type="entry name" value="Prot_kinase_dom"/>
</dbReference>
<dbReference type="Pfam" id="PF13087">
    <property type="entry name" value="AAA_12"/>
    <property type="match status" value="1"/>
</dbReference>
<dbReference type="RefSeq" id="WP_408158154.1">
    <property type="nucleotide sequence ID" value="NZ_JAQQCL010000072.1"/>
</dbReference>
<dbReference type="InterPro" id="IPR041677">
    <property type="entry name" value="DNA2/NAM7_AAA_11"/>
</dbReference>
<comment type="caution">
    <text evidence="8">The sequence shown here is derived from an EMBL/GenBank/DDBJ whole genome shotgun (WGS) entry which is preliminary data.</text>
</comment>
<evidence type="ECO:0000256" key="3">
    <source>
        <dbReference type="ARBA" id="ARBA00022801"/>
    </source>
</evidence>
<keyword evidence="3" id="KW-0378">Hydrolase</keyword>
<evidence type="ECO:0000313" key="9">
    <source>
        <dbReference type="Proteomes" id="UP001629392"/>
    </source>
</evidence>
<protein>
    <submittedName>
        <fullName evidence="8">AAA domain-containing protein</fullName>
    </submittedName>
</protein>